<dbReference type="InterPro" id="IPR040170">
    <property type="entry name" value="Cytosol_ACT"/>
</dbReference>
<evidence type="ECO:0000259" key="5">
    <source>
        <dbReference type="PROSITE" id="PS51770"/>
    </source>
</evidence>
<sequence length="289" mass="30593">MSHTHTPATAAQPLPTTADDDLRDPLDRLLPAPAPGELFSLVDVVFPGQSNHHGTLFGGAALAMMDKFAFVLASRRLRRTVVTAALSQTHFRSPVPAGHLAEVSGRIVRTGRRSVDVEARLCAEDMLTGERTLCLTGHFVMVAVGDETESTESIPLLDAVPADVVRVVEIVFPGQVNHRGILHGGQALDWLGKAALVAATRRARKPVVMASSETLDFVAPARVGDIVETRARISSVGRTSLCVEVTMTAETPRQAGSRLCTRASFVFVAIDEAGRPTPVGAAHQSGSAG</sequence>
<evidence type="ECO:0000256" key="4">
    <source>
        <dbReference type="SAM" id="MobiDB-lite"/>
    </source>
</evidence>
<dbReference type="InterPro" id="IPR006683">
    <property type="entry name" value="Thioestr_dom"/>
</dbReference>
<dbReference type="InterPro" id="IPR033120">
    <property type="entry name" value="HOTDOG_ACOT"/>
</dbReference>
<name>A0ABQ6F8I1_9RHOO</name>
<evidence type="ECO:0000313" key="6">
    <source>
        <dbReference type="EMBL" id="GLT21229.1"/>
    </source>
</evidence>
<dbReference type="InterPro" id="IPR029069">
    <property type="entry name" value="HotDog_dom_sf"/>
</dbReference>
<dbReference type="PROSITE" id="PS51770">
    <property type="entry name" value="HOTDOG_ACOT"/>
    <property type="match status" value="2"/>
</dbReference>
<proteinExistence type="inferred from homology"/>
<accession>A0ABQ6F8I1</accession>
<feature type="domain" description="HotDog ACOT-type" evidence="5">
    <location>
        <begin position="161"/>
        <end position="273"/>
    </location>
</feature>
<dbReference type="PANTHER" id="PTHR11049">
    <property type="entry name" value="ACYL COENZYME A THIOESTER HYDROLASE"/>
    <property type="match status" value="1"/>
</dbReference>
<evidence type="ECO:0000256" key="2">
    <source>
        <dbReference type="ARBA" id="ARBA00022801"/>
    </source>
</evidence>
<feature type="domain" description="HotDog ACOT-type" evidence="5">
    <location>
        <begin position="35"/>
        <end position="147"/>
    </location>
</feature>
<evidence type="ECO:0000256" key="3">
    <source>
        <dbReference type="PROSITE-ProRule" id="PRU01106"/>
    </source>
</evidence>
<reference evidence="7" key="1">
    <citation type="journal article" date="2019" name="Int. J. Syst. Evol. Microbiol.">
        <title>The Global Catalogue of Microorganisms (GCM) 10K type strain sequencing project: providing services to taxonomists for standard genome sequencing and annotation.</title>
        <authorList>
            <consortium name="The Broad Institute Genomics Platform"/>
            <consortium name="The Broad Institute Genome Sequencing Center for Infectious Disease"/>
            <person name="Wu L."/>
            <person name="Ma J."/>
        </authorList>
    </citation>
    <scope>NUCLEOTIDE SEQUENCE [LARGE SCALE GENOMIC DNA]</scope>
    <source>
        <strain evidence="7">NBRC 102407</strain>
    </source>
</reference>
<evidence type="ECO:0000256" key="1">
    <source>
        <dbReference type="ARBA" id="ARBA00010458"/>
    </source>
</evidence>
<protein>
    <submittedName>
        <fullName evidence="6">Acyl-CoA thioesterase</fullName>
    </submittedName>
</protein>
<dbReference type="Gene3D" id="3.10.129.10">
    <property type="entry name" value="Hotdog Thioesterase"/>
    <property type="match status" value="2"/>
</dbReference>
<dbReference type="Pfam" id="PF03061">
    <property type="entry name" value="4HBT"/>
    <property type="match status" value="2"/>
</dbReference>
<dbReference type="RefSeq" id="WP_284186692.1">
    <property type="nucleotide sequence ID" value="NZ_BSPX01000005.1"/>
</dbReference>
<feature type="region of interest" description="Disordered" evidence="4">
    <location>
        <begin position="1"/>
        <end position="26"/>
    </location>
</feature>
<feature type="compositionally biased region" description="Low complexity" evidence="4">
    <location>
        <begin position="1"/>
        <end position="17"/>
    </location>
</feature>
<comment type="caution">
    <text evidence="6">The sequence shown here is derived from an EMBL/GenBank/DDBJ whole genome shotgun (WGS) entry which is preliminary data.</text>
</comment>
<keyword evidence="2 3" id="KW-0378">Hydrolase</keyword>
<dbReference type="EMBL" id="BSPX01000005">
    <property type="protein sequence ID" value="GLT21229.1"/>
    <property type="molecule type" value="Genomic_DNA"/>
</dbReference>
<organism evidence="6 7">
    <name type="scientific">Zoogloea oryzae</name>
    <dbReference type="NCBI Taxonomy" id="310767"/>
    <lineage>
        <taxon>Bacteria</taxon>
        <taxon>Pseudomonadati</taxon>
        <taxon>Pseudomonadota</taxon>
        <taxon>Betaproteobacteria</taxon>
        <taxon>Rhodocyclales</taxon>
        <taxon>Zoogloeaceae</taxon>
        <taxon>Zoogloea</taxon>
    </lineage>
</organism>
<dbReference type="Proteomes" id="UP001157167">
    <property type="component" value="Unassembled WGS sequence"/>
</dbReference>
<gene>
    <name evidence="6" type="ORF">GCM10007933_06810</name>
</gene>
<dbReference type="PANTHER" id="PTHR11049:SF24">
    <property type="entry name" value="CYTOSOLIC ACYL COENZYME A THIOESTER HYDROLASE"/>
    <property type="match status" value="1"/>
</dbReference>
<dbReference type="CDD" id="cd03442">
    <property type="entry name" value="BFIT_BACH"/>
    <property type="match status" value="2"/>
</dbReference>
<evidence type="ECO:0000313" key="7">
    <source>
        <dbReference type="Proteomes" id="UP001157167"/>
    </source>
</evidence>
<keyword evidence="7" id="KW-1185">Reference proteome</keyword>
<comment type="similarity">
    <text evidence="1">Belongs to the acyl coenzyme A hydrolase family.</text>
</comment>
<dbReference type="SUPFAM" id="SSF54637">
    <property type="entry name" value="Thioesterase/thiol ester dehydrase-isomerase"/>
    <property type="match status" value="2"/>
</dbReference>